<dbReference type="InterPro" id="IPR051815">
    <property type="entry name" value="Molybdate_resp_trans_reg"/>
</dbReference>
<dbReference type="InterPro" id="IPR036390">
    <property type="entry name" value="WH_DNA-bd_sf"/>
</dbReference>
<evidence type="ECO:0008006" key="3">
    <source>
        <dbReference type="Google" id="ProtNLM"/>
    </source>
</evidence>
<dbReference type="PANTHER" id="PTHR30432">
    <property type="entry name" value="TRANSCRIPTIONAL REGULATOR MODE"/>
    <property type="match status" value="1"/>
</dbReference>
<dbReference type="PATRIC" id="fig|1217671.3.peg.650"/>
<protein>
    <recommendedName>
        <fullName evidence="3">HTH lysR-type domain-containing protein</fullName>
    </recommendedName>
</protein>
<dbReference type="SUPFAM" id="SSF46785">
    <property type="entry name" value="Winged helix' DNA-binding domain"/>
    <property type="match status" value="1"/>
</dbReference>
<dbReference type="InterPro" id="IPR036388">
    <property type="entry name" value="WH-like_DNA-bd_sf"/>
</dbReference>
<comment type="caution">
    <text evidence="1">The sequence shown here is derived from an EMBL/GenBank/DDBJ whole genome shotgun (WGS) entry which is preliminary data.</text>
</comment>
<sequence length="71" mass="7943">MNMNYRRAWQLVDTMNQCFQSALVETQTGGTHGGGAVIPELGQVILKKFRAIEQQAAKALEHNFQELSSYS</sequence>
<evidence type="ECO:0000313" key="1">
    <source>
        <dbReference type="EMBL" id="ENU34199.1"/>
    </source>
</evidence>
<reference evidence="1 2" key="1">
    <citation type="submission" date="2013-02" db="EMBL/GenBank/DDBJ databases">
        <title>The Genome Sequence of Acinetobacter parvus NIPH 1103.</title>
        <authorList>
            <consortium name="The Broad Institute Genome Sequencing Platform"/>
            <consortium name="The Broad Institute Genome Sequencing Center for Infectious Disease"/>
            <person name="Cerqueira G."/>
            <person name="Feldgarden M."/>
            <person name="Courvalin P."/>
            <person name="Perichon B."/>
            <person name="Grillot-Courvalin C."/>
            <person name="Clermont D."/>
            <person name="Rocha E."/>
            <person name="Yoon E.-J."/>
            <person name="Nemec A."/>
            <person name="Walker B."/>
            <person name="Young S.K."/>
            <person name="Zeng Q."/>
            <person name="Gargeya S."/>
            <person name="Fitzgerald M."/>
            <person name="Haas B."/>
            <person name="Abouelleil A."/>
            <person name="Alvarado L."/>
            <person name="Arachchi H.M."/>
            <person name="Berlin A.M."/>
            <person name="Chapman S.B."/>
            <person name="Dewar J."/>
            <person name="Goldberg J."/>
            <person name="Griggs A."/>
            <person name="Gujja S."/>
            <person name="Hansen M."/>
            <person name="Howarth C."/>
            <person name="Imamovic A."/>
            <person name="Larimer J."/>
            <person name="McCowan C."/>
            <person name="Murphy C."/>
            <person name="Neiman D."/>
            <person name="Pearson M."/>
            <person name="Priest M."/>
            <person name="Roberts A."/>
            <person name="Saif S."/>
            <person name="Shea T."/>
            <person name="Sisk P."/>
            <person name="Sykes S."/>
            <person name="Wortman J."/>
            <person name="Nusbaum C."/>
            <person name="Birren B."/>
        </authorList>
    </citation>
    <scope>NUCLEOTIDE SEQUENCE [LARGE SCALE GENOMIC DNA]</scope>
    <source>
        <strain evidence="1 2">NIPH 1103</strain>
    </source>
</reference>
<dbReference type="PANTHER" id="PTHR30432:SF1">
    <property type="entry name" value="DNA-BINDING TRANSCRIPTIONAL DUAL REGULATOR MODE"/>
    <property type="match status" value="1"/>
</dbReference>
<dbReference type="Proteomes" id="UP000018426">
    <property type="component" value="Unassembled WGS sequence"/>
</dbReference>
<dbReference type="AlphaFoldDB" id="N8RKX1"/>
<name>N8RKX1_9GAMM</name>
<accession>N8RKX1</accession>
<dbReference type="Gene3D" id="1.10.10.10">
    <property type="entry name" value="Winged helix-like DNA-binding domain superfamily/Winged helix DNA-binding domain"/>
    <property type="match status" value="1"/>
</dbReference>
<organism evidence="1 2">
    <name type="scientific">Acinetobacter parvus NIPH 1103</name>
    <dbReference type="NCBI Taxonomy" id="1217671"/>
    <lineage>
        <taxon>Bacteria</taxon>
        <taxon>Pseudomonadati</taxon>
        <taxon>Pseudomonadota</taxon>
        <taxon>Gammaproteobacteria</taxon>
        <taxon>Moraxellales</taxon>
        <taxon>Moraxellaceae</taxon>
        <taxon>Acinetobacter</taxon>
    </lineage>
</organism>
<proteinExistence type="predicted"/>
<dbReference type="EMBL" id="APOL01000018">
    <property type="protein sequence ID" value="ENU34199.1"/>
    <property type="molecule type" value="Genomic_DNA"/>
</dbReference>
<evidence type="ECO:0000313" key="2">
    <source>
        <dbReference type="Proteomes" id="UP000018426"/>
    </source>
</evidence>
<dbReference type="HOGENOM" id="CLU_184963_0_0_6"/>
<gene>
    <name evidence="1" type="ORF">F989_00672</name>
</gene>